<evidence type="ECO:0000313" key="1">
    <source>
        <dbReference type="EMBL" id="ATQ74205.1"/>
    </source>
</evidence>
<dbReference type="RefSeq" id="WP_099874196.1">
    <property type="nucleotide sequence ID" value="NZ_CP024608.1"/>
</dbReference>
<evidence type="ECO:0008006" key="3">
    <source>
        <dbReference type="Google" id="ProtNLM"/>
    </source>
</evidence>
<accession>A0A2D2DGY4</accession>
<dbReference type="KEGG" id="mass:CR152_06600"/>
<dbReference type="Proteomes" id="UP000229897">
    <property type="component" value="Chromosome"/>
</dbReference>
<organism evidence="1 2">
    <name type="scientific">Massilia violaceinigra</name>
    <dbReference type="NCBI Taxonomy" id="2045208"/>
    <lineage>
        <taxon>Bacteria</taxon>
        <taxon>Pseudomonadati</taxon>
        <taxon>Pseudomonadota</taxon>
        <taxon>Betaproteobacteria</taxon>
        <taxon>Burkholderiales</taxon>
        <taxon>Oxalobacteraceae</taxon>
        <taxon>Telluria group</taxon>
        <taxon>Massilia</taxon>
    </lineage>
</organism>
<dbReference type="AlphaFoldDB" id="A0A2D2DGY4"/>
<keyword evidence="2" id="KW-1185">Reference proteome</keyword>
<reference evidence="1" key="1">
    <citation type="submission" date="2017-10" db="EMBL/GenBank/DDBJ databases">
        <title>Massilia psychrophilum sp. nov., a novel purple-pigmented bacterium isolated from Tianshan glacier, Xinjiang Municipality, China.</title>
        <authorList>
            <person name="Wang H."/>
        </authorList>
    </citation>
    <scope>NUCLEOTIDE SEQUENCE [LARGE SCALE GENOMIC DNA]</scope>
    <source>
        <strain evidence="1">B2</strain>
    </source>
</reference>
<gene>
    <name evidence="1" type="ORF">CR152_06600</name>
</gene>
<evidence type="ECO:0000313" key="2">
    <source>
        <dbReference type="Proteomes" id="UP000229897"/>
    </source>
</evidence>
<name>A0A2D2DGY4_9BURK</name>
<dbReference type="EMBL" id="CP024608">
    <property type="protein sequence ID" value="ATQ74205.1"/>
    <property type="molecule type" value="Genomic_DNA"/>
</dbReference>
<dbReference type="OrthoDB" id="8817658at2"/>
<proteinExistence type="predicted"/>
<protein>
    <recommendedName>
        <fullName evidence="3">Phage baseplate assembly protein V</fullName>
    </recommendedName>
</protein>
<sequence>MQTNAQLASRQSMETLHQYSAKVLSVAGTVCELSLDEMTVQASIATHVLGIAPGQRVVVLGDRSGTGWLVTAAWPDPADQRAPLLAFEPATGTLRIRAARLDLVALAEVQLSCGEARIGLSLDGKAHIEGAEVLSAATGSNRIEGATIDLN</sequence>